<dbReference type="SUPFAM" id="SSF51735">
    <property type="entry name" value="NAD(P)-binding Rossmann-fold domains"/>
    <property type="match status" value="1"/>
</dbReference>
<dbReference type="InterPro" id="IPR037401">
    <property type="entry name" value="SnoaL-like"/>
</dbReference>
<reference evidence="7" key="1">
    <citation type="journal article" date="2005" name="Nature">
        <title>Sequencing of Aspergillus nidulans and comparative analysis with A. fumigatus and A. oryzae.</title>
        <authorList>
            <person name="Galagan J.E."/>
            <person name="Calvo S.E."/>
            <person name="Cuomo C."/>
            <person name="Ma L.J."/>
            <person name="Wortman J.R."/>
            <person name="Batzoglou S."/>
            <person name="Lee S.I."/>
            <person name="Basturkmen M."/>
            <person name="Spevak C.C."/>
            <person name="Clutterbuck J."/>
            <person name="Kapitonov V."/>
            <person name="Jurka J."/>
            <person name="Scazzocchio C."/>
            <person name="Farman M."/>
            <person name="Butler J."/>
            <person name="Purcell S."/>
            <person name="Harris S."/>
            <person name="Braus G.H."/>
            <person name="Draht O."/>
            <person name="Busch S."/>
            <person name="D'Enfert C."/>
            <person name="Bouchier C."/>
            <person name="Goldman G.H."/>
            <person name="Bell-Pedersen D."/>
            <person name="Griffiths-Jones S."/>
            <person name="Doonan J.H."/>
            <person name="Yu J."/>
            <person name="Vienken K."/>
            <person name="Pain A."/>
            <person name="Freitag M."/>
            <person name="Selker E.U."/>
            <person name="Archer D.B."/>
            <person name="Penalva M.A."/>
            <person name="Oakley B.R."/>
            <person name="Momany M."/>
            <person name="Tanaka T."/>
            <person name="Kumagai T."/>
            <person name="Asai K."/>
            <person name="Machida M."/>
            <person name="Nierman W.C."/>
            <person name="Denning D.W."/>
            <person name="Caddick M."/>
            <person name="Hynes M."/>
            <person name="Paoletti M."/>
            <person name="Fischer R."/>
            <person name="Miller B."/>
            <person name="Dyer P."/>
            <person name="Sachs M.S."/>
            <person name="Osmani S.A."/>
            <person name="Birren B.W."/>
        </authorList>
    </citation>
    <scope>NUCLEOTIDE SEQUENCE [LARGE SCALE GENOMIC DNA]</scope>
    <source>
        <strain evidence="7">FGSC A4 / ATCC 38163 / CBS 112.46 / NRRL 194 / M139</strain>
    </source>
</reference>
<dbReference type="Pfam" id="PF13577">
    <property type="entry name" value="SnoaL_4"/>
    <property type="match status" value="1"/>
</dbReference>
<evidence type="ECO:0000256" key="1">
    <source>
        <dbReference type="ARBA" id="ARBA00006328"/>
    </source>
</evidence>
<feature type="domain" description="SnoaL-like" evidence="5">
    <location>
        <begin position="325"/>
        <end position="463"/>
    </location>
</feature>
<dbReference type="RefSeq" id="XP_682223.1">
    <property type="nucleotide sequence ID" value="XM_677131.1"/>
</dbReference>
<keyword evidence="7" id="KW-1185">Reference proteome</keyword>
<evidence type="ECO:0000313" key="7">
    <source>
        <dbReference type="Proteomes" id="UP000000560"/>
    </source>
</evidence>
<dbReference type="InterPro" id="IPR032710">
    <property type="entry name" value="NTF2-like_dom_sf"/>
</dbReference>
<dbReference type="STRING" id="227321.Q5ARX6"/>
<dbReference type="HOGENOM" id="CLU_568611_0_0_1"/>
<reference evidence="7" key="2">
    <citation type="journal article" date="2009" name="Fungal Genet. Biol.">
        <title>The 2008 update of the Aspergillus nidulans genome annotation: a community effort.</title>
        <authorList>
            <person name="Wortman J.R."/>
            <person name="Gilsenan J.M."/>
            <person name="Joardar V."/>
            <person name="Deegan J."/>
            <person name="Clutterbuck J."/>
            <person name="Andersen M.R."/>
            <person name="Archer D."/>
            <person name="Bencina M."/>
            <person name="Braus G."/>
            <person name="Coutinho P."/>
            <person name="von Dohren H."/>
            <person name="Doonan J."/>
            <person name="Driessen A.J."/>
            <person name="Durek P."/>
            <person name="Espeso E."/>
            <person name="Fekete E."/>
            <person name="Flipphi M."/>
            <person name="Estrada C.G."/>
            <person name="Geysens S."/>
            <person name="Goldman G."/>
            <person name="de Groot P.W."/>
            <person name="Hansen K."/>
            <person name="Harris S.D."/>
            <person name="Heinekamp T."/>
            <person name="Helmstaedt K."/>
            <person name="Henrissat B."/>
            <person name="Hofmann G."/>
            <person name="Homan T."/>
            <person name="Horio T."/>
            <person name="Horiuchi H."/>
            <person name="James S."/>
            <person name="Jones M."/>
            <person name="Karaffa L."/>
            <person name="Karanyi Z."/>
            <person name="Kato M."/>
            <person name="Keller N."/>
            <person name="Kelly D.E."/>
            <person name="Kiel J.A."/>
            <person name="Kim J.M."/>
            <person name="van der Klei I.J."/>
            <person name="Klis F.M."/>
            <person name="Kovalchuk A."/>
            <person name="Krasevec N."/>
            <person name="Kubicek C.P."/>
            <person name="Liu B."/>
            <person name="Maccabe A."/>
            <person name="Meyer V."/>
            <person name="Mirabito P."/>
            <person name="Miskei M."/>
            <person name="Mos M."/>
            <person name="Mullins J."/>
            <person name="Nelson D.R."/>
            <person name="Nielsen J."/>
            <person name="Oakley B.R."/>
            <person name="Osmani S.A."/>
            <person name="Pakula T."/>
            <person name="Paszewski A."/>
            <person name="Paulsen I."/>
            <person name="Pilsyk S."/>
            <person name="Pocsi I."/>
            <person name="Punt P.J."/>
            <person name="Ram A.F."/>
            <person name="Ren Q."/>
            <person name="Robellet X."/>
            <person name="Robson G."/>
            <person name="Seiboth B."/>
            <person name="van Solingen P."/>
            <person name="Specht T."/>
            <person name="Sun J."/>
            <person name="Taheri-Talesh N."/>
            <person name="Takeshita N."/>
            <person name="Ussery D."/>
            <person name="vanKuyk P.A."/>
            <person name="Visser H."/>
            <person name="van de Vondervoort P.J."/>
            <person name="de Vries R.P."/>
            <person name="Walton J."/>
            <person name="Xiang X."/>
            <person name="Xiong Y."/>
            <person name="Zeng A.P."/>
            <person name="Brandt B.W."/>
            <person name="Cornell M.J."/>
            <person name="van den Hondel C.A."/>
            <person name="Visser J."/>
            <person name="Oliver S.G."/>
            <person name="Turner G."/>
        </authorList>
    </citation>
    <scope>GENOME REANNOTATION</scope>
    <source>
        <strain evidence="7">FGSC A4 / ATCC 38163 / CBS 112.46 / NRRL 194 / M139</strain>
    </source>
</reference>
<accession>C8VLA2</accession>
<sequence length="480" mass="54337">MSDRKLILVMGILALRALPLSRVRRIPDGIARNSSLTWRMIALSSSGRYDVRVLTRNTASEQARKMVVLPQVTLQQGFQETRQISTLPSPAYTAPGRLYARGKSELIYGIRAYEIARHHGVKHYVFANIDYTLRKAGKEDGSFAWENPAADGKIPLIALDDVGVYSLWLFDNPSQSAGLNLEVATDQVSFAEIATTFTKVTRKKGIHKRLSLDEYLDEAELYPGAYANWAVASDVPRDESFMTWRENFTAWWGYWSEGKGATRDMALMDRIHPSRIPSLEAWMRMKGYDGRPRLHPPYPIIMASFLVDGRFPPVPLPPSKDIKSEERSTAIDFVNRHNLIFQEFNYDKVTATFLPDAIVYHSHGTIRGHAEIKQFLENVYGFFIPGIGRSATNHVVDRDENGGVVVRYQETLIRYGWGEGEPDADVVAGRDIVRADGLPAIWWFGQVVDRLRIAANGWRILERYLGGSFRNQSLDLTNKV</sequence>
<dbReference type="Gene3D" id="3.40.50.720">
    <property type="entry name" value="NAD(P)-binding Rossmann-like Domain"/>
    <property type="match status" value="1"/>
</dbReference>
<proteinExistence type="inferred from homology"/>
<dbReference type="GeneID" id="2868219"/>
<gene>
    <name evidence="6" type="ORF">ANIA_08954</name>
</gene>
<dbReference type="AlphaFoldDB" id="Q5ARX6"/>
<dbReference type="eggNOG" id="ENOG502RVFM">
    <property type="taxonomic scope" value="Eukaryota"/>
</dbReference>
<comment type="similarity">
    <text evidence="1">Belongs to the NmrA-type oxidoreductase family.</text>
</comment>
<protein>
    <submittedName>
        <fullName evidence="6">Uncharacterized protein</fullName>
    </submittedName>
</protein>
<name>Q5ARX6_EMENI</name>
<dbReference type="SUPFAM" id="SSF54427">
    <property type="entry name" value="NTF2-like"/>
    <property type="match status" value="1"/>
</dbReference>
<dbReference type="OMA" id="TWRMIAL"/>
<evidence type="ECO:0000313" key="6">
    <source>
        <dbReference type="EMBL" id="CBF84580.1"/>
    </source>
</evidence>
<dbReference type="InterPro" id="IPR008030">
    <property type="entry name" value="NmrA-like"/>
</dbReference>
<dbReference type="InterPro" id="IPR051164">
    <property type="entry name" value="NmrA-like_oxidored"/>
</dbReference>
<dbReference type="Pfam" id="PF05368">
    <property type="entry name" value="NmrA"/>
    <property type="match status" value="1"/>
</dbReference>
<dbReference type="PANTHER" id="PTHR42748">
    <property type="entry name" value="NITROGEN METABOLITE REPRESSION PROTEIN NMRA FAMILY MEMBER"/>
    <property type="match status" value="1"/>
</dbReference>
<organism evidence="6 7">
    <name type="scientific">Emericella nidulans (strain FGSC A4 / ATCC 38163 / CBS 112.46 / NRRL 194 / M139)</name>
    <name type="common">Aspergillus nidulans</name>
    <dbReference type="NCBI Taxonomy" id="227321"/>
    <lineage>
        <taxon>Eukaryota</taxon>
        <taxon>Fungi</taxon>
        <taxon>Dikarya</taxon>
        <taxon>Ascomycota</taxon>
        <taxon>Pezizomycotina</taxon>
        <taxon>Eurotiomycetes</taxon>
        <taxon>Eurotiomycetidae</taxon>
        <taxon>Eurotiales</taxon>
        <taxon>Aspergillaceae</taxon>
        <taxon>Aspergillus</taxon>
        <taxon>Aspergillus subgen. Nidulantes</taxon>
    </lineage>
</organism>
<accession>Q5ARX6</accession>
<dbReference type="InParanoid" id="Q5ARX6"/>
<keyword evidence="3" id="KW-0732">Signal</keyword>
<dbReference type="GO" id="GO:0005634">
    <property type="term" value="C:nucleus"/>
    <property type="evidence" value="ECO:0000318"/>
    <property type="project" value="GO_Central"/>
</dbReference>
<dbReference type="KEGG" id="ani:ANIA_08954"/>
<dbReference type="PANTHER" id="PTHR42748:SF14">
    <property type="entry name" value="SNOAL-LIKE DOMAIN-CONTAINING PROTEIN"/>
    <property type="match status" value="1"/>
</dbReference>
<feature type="domain" description="NmrA-like" evidence="4">
    <location>
        <begin position="128"/>
        <end position="209"/>
    </location>
</feature>
<keyword evidence="2" id="KW-0521">NADP</keyword>
<evidence type="ECO:0000256" key="3">
    <source>
        <dbReference type="SAM" id="SignalP"/>
    </source>
</evidence>
<evidence type="ECO:0000256" key="2">
    <source>
        <dbReference type="ARBA" id="ARBA00022857"/>
    </source>
</evidence>
<dbReference type="InterPro" id="IPR036291">
    <property type="entry name" value="NAD(P)-bd_dom_sf"/>
</dbReference>
<evidence type="ECO:0000259" key="5">
    <source>
        <dbReference type="Pfam" id="PF13577"/>
    </source>
</evidence>
<evidence type="ECO:0000259" key="4">
    <source>
        <dbReference type="Pfam" id="PF05368"/>
    </source>
</evidence>
<dbReference type="Proteomes" id="UP000000560">
    <property type="component" value="Chromosome VII"/>
</dbReference>
<dbReference type="EMBL" id="BN001307">
    <property type="protein sequence ID" value="CBF84580.1"/>
    <property type="molecule type" value="Genomic_DNA"/>
</dbReference>
<dbReference type="Gene3D" id="3.10.450.50">
    <property type="match status" value="1"/>
</dbReference>
<dbReference type="OrthoDB" id="300709at2759"/>
<feature type="chain" id="PRO_5010237704" evidence="3">
    <location>
        <begin position="18"/>
        <end position="480"/>
    </location>
</feature>
<feature type="signal peptide" evidence="3">
    <location>
        <begin position="1"/>
        <end position="17"/>
    </location>
</feature>